<dbReference type="PANTHER" id="PTHR39336:SF1">
    <property type="entry name" value="PYRIDOXAMINE PHOSPHATE OXIDASE FAMILY PROTEIN (AFU_ORTHOLOGUE AFUA_6G11440)"/>
    <property type="match status" value="1"/>
</dbReference>
<evidence type="ECO:0000259" key="1">
    <source>
        <dbReference type="Pfam" id="PF01243"/>
    </source>
</evidence>
<feature type="domain" description="Pyridoxamine 5'-phosphate oxidase N-terminal" evidence="1">
    <location>
        <begin position="14"/>
        <end position="104"/>
    </location>
</feature>
<organism evidence="2">
    <name type="scientific">uncultured Sulfurovum sp</name>
    <dbReference type="NCBI Taxonomy" id="269237"/>
    <lineage>
        <taxon>Bacteria</taxon>
        <taxon>Pseudomonadati</taxon>
        <taxon>Campylobacterota</taxon>
        <taxon>Epsilonproteobacteria</taxon>
        <taxon>Campylobacterales</taxon>
        <taxon>Sulfurovaceae</taxon>
        <taxon>Sulfurovum</taxon>
        <taxon>environmental samples</taxon>
    </lineage>
</organism>
<dbReference type="EMBL" id="CACVAX010000026">
    <property type="protein sequence ID" value="CAA6809849.1"/>
    <property type="molecule type" value="Genomic_DNA"/>
</dbReference>
<dbReference type="Pfam" id="PF01243">
    <property type="entry name" value="PNPOx_N"/>
    <property type="match status" value="1"/>
</dbReference>
<dbReference type="SUPFAM" id="SSF50475">
    <property type="entry name" value="FMN-binding split barrel"/>
    <property type="match status" value="1"/>
</dbReference>
<name>A0A6S6SMX9_9BACT</name>
<dbReference type="AlphaFoldDB" id="A0A6S6SMX9"/>
<gene>
    <name evidence="2" type="ORF">HELGO_WM41775</name>
</gene>
<protein>
    <submittedName>
        <fullName evidence="2">Pyridoxamine 5'-phosphate oxidase</fullName>
    </submittedName>
</protein>
<evidence type="ECO:0000313" key="2">
    <source>
        <dbReference type="EMBL" id="CAA6809849.1"/>
    </source>
</evidence>
<proteinExistence type="predicted"/>
<dbReference type="PANTHER" id="PTHR39336">
    <property type="entry name" value="PYRIDOXAMINE PHOSPHATE OXIDASE FAMILY PROTEIN (AFU_ORTHOLOGUE AFUA_6G11440)"/>
    <property type="match status" value="1"/>
</dbReference>
<dbReference type="Gene3D" id="2.30.110.10">
    <property type="entry name" value="Electron Transport, Fmn-binding Protein, Chain A"/>
    <property type="match status" value="1"/>
</dbReference>
<reference evidence="2" key="1">
    <citation type="submission" date="2020-01" db="EMBL/GenBank/DDBJ databases">
        <authorList>
            <person name="Meier V. D."/>
            <person name="Meier V D."/>
        </authorList>
    </citation>
    <scope>NUCLEOTIDE SEQUENCE</scope>
    <source>
        <strain evidence="2">HLG_WM_MAG_04</strain>
    </source>
</reference>
<sequence>MGKQYKSLKPQDIEFIKKQKLFYIASCSDKEVNLSPKGYDSIRVIDENRLVYASYPGSGNRTHRDAVNNGEFTLVFNAFEGGALIVRLFCKAEVINEEHEKYQAYLNLFNIHETLIRDIFEFNIYAVESSCGMSVPIMEYKSERNELKEWAKDMDKRDKLEAYKAKNFTPINLKEI</sequence>
<dbReference type="InterPro" id="IPR011576">
    <property type="entry name" value="Pyridox_Oxase_N"/>
</dbReference>
<dbReference type="InterPro" id="IPR012349">
    <property type="entry name" value="Split_barrel_FMN-bd"/>
</dbReference>
<accession>A0A6S6SMX9</accession>